<dbReference type="EMBL" id="BLXT01006838">
    <property type="protein sequence ID" value="GFO33882.1"/>
    <property type="molecule type" value="Genomic_DNA"/>
</dbReference>
<protein>
    <submittedName>
        <fullName evidence="1">Uncharacterized protein</fullName>
    </submittedName>
</protein>
<dbReference type="Proteomes" id="UP000735302">
    <property type="component" value="Unassembled WGS sequence"/>
</dbReference>
<sequence length="87" mass="9878">MVALLGSYLADGTHQHGHLCIVPNQIFSVQMFASVSVRGMIPIMATMLSSPFGFSRLVRKPSRYLLYRFKEKDYSMPALRLDLITQQ</sequence>
<evidence type="ECO:0000313" key="1">
    <source>
        <dbReference type="EMBL" id="GFO33882.1"/>
    </source>
</evidence>
<organism evidence="1 2">
    <name type="scientific">Plakobranchus ocellatus</name>
    <dbReference type="NCBI Taxonomy" id="259542"/>
    <lineage>
        <taxon>Eukaryota</taxon>
        <taxon>Metazoa</taxon>
        <taxon>Spiralia</taxon>
        <taxon>Lophotrochozoa</taxon>
        <taxon>Mollusca</taxon>
        <taxon>Gastropoda</taxon>
        <taxon>Heterobranchia</taxon>
        <taxon>Euthyneura</taxon>
        <taxon>Panpulmonata</taxon>
        <taxon>Sacoglossa</taxon>
        <taxon>Placobranchoidea</taxon>
        <taxon>Plakobranchidae</taxon>
        <taxon>Plakobranchus</taxon>
    </lineage>
</organism>
<accession>A0AAV4CPT4</accession>
<evidence type="ECO:0000313" key="2">
    <source>
        <dbReference type="Proteomes" id="UP000735302"/>
    </source>
</evidence>
<dbReference type="AlphaFoldDB" id="A0AAV4CPT4"/>
<keyword evidence="2" id="KW-1185">Reference proteome</keyword>
<reference evidence="1 2" key="1">
    <citation type="journal article" date="2021" name="Elife">
        <title>Chloroplast acquisition without the gene transfer in kleptoplastic sea slugs, Plakobranchus ocellatus.</title>
        <authorList>
            <person name="Maeda T."/>
            <person name="Takahashi S."/>
            <person name="Yoshida T."/>
            <person name="Shimamura S."/>
            <person name="Takaki Y."/>
            <person name="Nagai Y."/>
            <person name="Toyoda A."/>
            <person name="Suzuki Y."/>
            <person name="Arimoto A."/>
            <person name="Ishii H."/>
            <person name="Satoh N."/>
            <person name="Nishiyama T."/>
            <person name="Hasebe M."/>
            <person name="Maruyama T."/>
            <person name="Minagawa J."/>
            <person name="Obokata J."/>
            <person name="Shigenobu S."/>
        </authorList>
    </citation>
    <scope>NUCLEOTIDE SEQUENCE [LARGE SCALE GENOMIC DNA]</scope>
</reference>
<proteinExistence type="predicted"/>
<name>A0AAV4CPT4_9GAST</name>
<gene>
    <name evidence="1" type="ORF">PoB_006038700</name>
</gene>
<comment type="caution">
    <text evidence="1">The sequence shown here is derived from an EMBL/GenBank/DDBJ whole genome shotgun (WGS) entry which is preliminary data.</text>
</comment>